<evidence type="ECO:0000256" key="1">
    <source>
        <dbReference type="SAM" id="MobiDB-lite"/>
    </source>
</evidence>
<reference evidence="2" key="1">
    <citation type="submission" date="2019-08" db="EMBL/GenBank/DDBJ databases">
        <title>The genome of the North American firefly Photinus pyralis.</title>
        <authorList>
            <consortium name="Photinus pyralis genome working group"/>
            <person name="Fallon T.R."/>
            <person name="Sander Lower S.E."/>
            <person name="Weng J.-K."/>
        </authorList>
    </citation>
    <scope>NUCLEOTIDE SEQUENCE</scope>
    <source>
        <strain evidence="2">TRF0915ILg1</strain>
        <tissue evidence="2">Whole body</tissue>
    </source>
</reference>
<comment type="caution">
    <text evidence="2">The sequence shown here is derived from an EMBL/GenBank/DDBJ whole genome shotgun (WGS) entry which is preliminary data.</text>
</comment>
<evidence type="ECO:0000313" key="3">
    <source>
        <dbReference type="Proteomes" id="UP000801492"/>
    </source>
</evidence>
<evidence type="ECO:0000313" key="2">
    <source>
        <dbReference type="EMBL" id="KAF2898455.1"/>
    </source>
</evidence>
<feature type="region of interest" description="Disordered" evidence="1">
    <location>
        <begin position="197"/>
        <end position="237"/>
    </location>
</feature>
<organism evidence="2 3">
    <name type="scientific">Ignelater luminosus</name>
    <name type="common">Cucubano</name>
    <name type="synonym">Pyrophorus luminosus</name>
    <dbReference type="NCBI Taxonomy" id="2038154"/>
    <lineage>
        <taxon>Eukaryota</taxon>
        <taxon>Metazoa</taxon>
        <taxon>Ecdysozoa</taxon>
        <taxon>Arthropoda</taxon>
        <taxon>Hexapoda</taxon>
        <taxon>Insecta</taxon>
        <taxon>Pterygota</taxon>
        <taxon>Neoptera</taxon>
        <taxon>Endopterygota</taxon>
        <taxon>Coleoptera</taxon>
        <taxon>Polyphaga</taxon>
        <taxon>Elateriformia</taxon>
        <taxon>Elateroidea</taxon>
        <taxon>Elateridae</taxon>
        <taxon>Agrypninae</taxon>
        <taxon>Pyrophorini</taxon>
        <taxon>Ignelater</taxon>
    </lineage>
</organism>
<dbReference type="Gene3D" id="3.90.190.10">
    <property type="entry name" value="Protein tyrosine phosphatase superfamily"/>
    <property type="match status" value="1"/>
</dbReference>
<dbReference type="Proteomes" id="UP000801492">
    <property type="component" value="Unassembled WGS sequence"/>
</dbReference>
<protein>
    <submittedName>
        <fullName evidence="2">Uncharacterized protein</fullName>
    </submittedName>
</protein>
<sequence length="237" mass="27852">MIPLLNFNFNGIQVNDNSLHAETFLNETIVFQIAIKVEQHSCRHGTKRANLEKNQNQRCIPYSSNHSFLCIVLDDYNRVVLESIEGEHDSDYVNASYVDVTIGERDQVRWYPHNKKPIWRFGEVAKILGQLHYIILLDDGFNIKRHINQIRRTEVQKKEKKRVSFSEDVPKHDPTSYFDVPPELMMMVRYTPDRVGNQDVIVDPEEQPAIENEETPAEVRRSERPRRQPTYLSDYVQ</sequence>
<dbReference type="InterPro" id="IPR029021">
    <property type="entry name" value="Prot-tyrosine_phosphatase-like"/>
</dbReference>
<feature type="compositionally biased region" description="Basic and acidic residues" evidence="1">
    <location>
        <begin position="217"/>
        <end position="226"/>
    </location>
</feature>
<dbReference type="SUPFAM" id="SSF52799">
    <property type="entry name" value="(Phosphotyrosine protein) phosphatases II"/>
    <property type="match status" value="1"/>
</dbReference>
<proteinExistence type="predicted"/>
<feature type="compositionally biased region" description="Acidic residues" evidence="1">
    <location>
        <begin position="202"/>
        <end position="216"/>
    </location>
</feature>
<name>A0A8K0GBC2_IGNLU</name>
<keyword evidence="3" id="KW-1185">Reference proteome</keyword>
<dbReference type="OrthoDB" id="6764598at2759"/>
<gene>
    <name evidence="2" type="ORF">ILUMI_07720</name>
</gene>
<dbReference type="EMBL" id="VTPC01003486">
    <property type="protein sequence ID" value="KAF2898455.1"/>
    <property type="molecule type" value="Genomic_DNA"/>
</dbReference>
<dbReference type="AlphaFoldDB" id="A0A8K0GBC2"/>
<accession>A0A8K0GBC2</accession>